<reference evidence="1" key="1">
    <citation type="submission" date="2020-10" db="EMBL/GenBank/DDBJ databases">
        <title>Connecting structure to function with the recovery of over 1000 high-quality activated sludge metagenome-assembled genomes encoding full-length rRNA genes using long-read sequencing.</title>
        <authorList>
            <person name="Singleton C.M."/>
            <person name="Petriglieri F."/>
            <person name="Kristensen J.M."/>
            <person name="Kirkegaard R.H."/>
            <person name="Michaelsen T.Y."/>
            <person name="Andersen M.H."/>
            <person name="Karst S.M."/>
            <person name="Dueholm M.S."/>
            <person name="Nielsen P.H."/>
            <person name="Albertsen M."/>
        </authorList>
    </citation>
    <scope>NUCLEOTIDE SEQUENCE</scope>
    <source>
        <strain evidence="1">OdNE_18-Q3-R46-58_BAT3C.305</strain>
    </source>
</reference>
<dbReference type="Gene3D" id="1.10.8.10">
    <property type="entry name" value="DNA helicase RuvA subunit, C-terminal domain"/>
    <property type="match status" value="1"/>
</dbReference>
<dbReference type="Gene3D" id="3.90.1530.10">
    <property type="entry name" value="Conserved hypothetical protein from pyrococcus furiosus pfu- 392566-001, ParB domain"/>
    <property type="match status" value="1"/>
</dbReference>
<comment type="caution">
    <text evidence="1">The sequence shown here is derived from an EMBL/GenBank/DDBJ whole genome shotgun (WGS) entry which is preliminary data.</text>
</comment>
<dbReference type="InterPro" id="IPR014956">
    <property type="entry name" value="ParBc_2"/>
</dbReference>
<dbReference type="InterPro" id="IPR036086">
    <property type="entry name" value="ParB/Sulfiredoxin_sf"/>
</dbReference>
<accession>A0A9D7LSQ7</accession>
<dbReference type="EMBL" id="JADKBR010000017">
    <property type="protein sequence ID" value="MBK8891503.1"/>
    <property type="molecule type" value="Genomic_DNA"/>
</dbReference>
<organism evidence="1 2">
    <name type="scientific">Candidatus Dechloromonas phosphorivorans</name>
    <dbReference type="NCBI Taxonomy" id="2899244"/>
    <lineage>
        <taxon>Bacteria</taxon>
        <taxon>Pseudomonadati</taxon>
        <taxon>Pseudomonadota</taxon>
        <taxon>Betaproteobacteria</taxon>
        <taxon>Rhodocyclales</taxon>
        <taxon>Azonexaceae</taxon>
        <taxon>Dechloromonas</taxon>
    </lineage>
</organism>
<proteinExistence type="predicted"/>
<evidence type="ECO:0000313" key="1">
    <source>
        <dbReference type="EMBL" id="MBK8891503.1"/>
    </source>
</evidence>
<dbReference type="SUPFAM" id="SSF110849">
    <property type="entry name" value="ParB/Sulfiredoxin"/>
    <property type="match status" value="1"/>
</dbReference>
<dbReference type="CDD" id="cd16390">
    <property type="entry name" value="ParB_N_Srx_like"/>
    <property type="match status" value="1"/>
</dbReference>
<sequence>MANKNDNVCGFLAEIKADSPQGTVGRLKLSKLCPTQNAVGMDEVNAKVAGMKDRSGDQLANYLLPRAVPVIIGNGGQYYLIDHHHLTISLWRAKGDVDVPVVVTRNWSRIEGNRFWREMAANNWVYPFDAMGAGPFNPGTLKKHVKDLDNDLYRSLSWVVRERFGYVKDPSNAIFAEFKWGSFFRTRVIFDEQLTCKKEDSMQMTLADIEREDLGNYNDQIAYALYLASSPEAAGLPGFVGRSR</sequence>
<evidence type="ECO:0000313" key="2">
    <source>
        <dbReference type="Proteomes" id="UP000808146"/>
    </source>
</evidence>
<gene>
    <name evidence="1" type="ORF">IPN75_14580</name>
</gene>
<dbReference type="AlphaFoldDB" id="A0A9D7LSQ7"/>
<dbReference type="Pfam" id="PF08857">
    <property type="entry name" value="ParBc_2"/>
    <property type="match status" value="1"/>
</dbReference>
<dbReference type="Proteomes" id="UP000808146">
    <property type="component" value="Unassembled WGS sequence"/>
</dbReference>
<protein>
    <submittedName>
        <fullName evidence="1">ParB/Srx family N-terminal domain-containing protein</fullName>
    </submittedName>
</protein>
<name>A0A9D7LSQ7_9RHOO</name>